<dbReference type="InterPro" id="IPR053860">
    <property type="entry name" value="DUF6932"/>
</dbReference>
<proteinExistence type="predicted"/>
<name>A0ABP8ZGI8_9ACTN</name>
<evidence type="ECO:0000313" key="1">
    <source>
        <dbReference type="EMBL" id="GAA4756348.1"/>
    </source>
</evidence>
<evidence type="ECO:0000313" key="2">
    <source>
        <dbReference type="Proteomes" id="UP001500822"/>
    </source>
</evidence>
<dbReference type="EMBL" id="BAABIE010000016">
    <property type="protein sequence ID" value="GAA4756348.1"/>
    <property type="molecule type" value="Genomic_DNA"/>
</dbReference>
<keyword evidence="2" id="KW-1185">Reference proteome</keyword>
<dbReference type="Pfam" id="PF22014">
    <property type="entry name" value="DUF6932"/>
    <property type="match status" value="1"/>
</dbReference>
<dbReference type="Proteomes" id="UP001500822">
    <property type="component" value="Unassembled WGS sequence"/>
</dbReference>
<sequence>MSLPDWNDHGLLPPGRHHATLEDVHERCVLDAPNTSHRQELFGSLITYTRLVQRVVGPATLWIDGGFVTAKRSVPFDVDVLIRPKDWTKLSSQPAGRERDRLYGLLTLQDVIVGTPLYVALERIQPLAGDLDSFLCFPGQEDVWHDTWSSVKDDDGDIIEGAIKGYVEVIV</sequence>
<dbReference type="RefSeq" id="WP_345314139.1">
    <property type="nucleotide sequence ID" value="NZ_BAABIE010000016.1"/>
</dbReference>
<organism evidence="1 2">
    <name type="scientific">Gordonia alkaliphila</name>
    <dbReference type="NCBI Taxonomy" id="1053547"/>
    <lineage>
        <taxon>Bacteria</taxon>
        <taxon>Bacillati</taxon>
        <taxon>Actinomycetota</taxon>
        <taxon>Actinomycetes</taxon>
        <taxon>Mycobacteriales</taxon>
        <taxon>Gordoniaceae</taxon>
        <taxon>Gordonia</taxon>
    </lineage>
</organism>
<accession>A0ABP8ZGI8</accession>
<reference evidence="2" key="1">
    <citation type="journal article" date="2019" name="Int. J. Syst. Evol. Microbiol.">
        <title>The Global Catalogue of Microorganisms (GCM) 10K type strain sequencing project: providing services to taxonomists for standard genome sequencing and annotation.</title>
        <authorList>
            <consortium name="The Broad Institute Genomics Platform"/>
            <consortium name="The Broad Institute Genome Sequencing Center for Infectious Disease"/>
            <person name="Wu L."/>
            <person name="Ma J."/>
        </authorList>
    </citation>
    <scope>NUCLEOTIDE SEQUENCE [LARGE SCALE GENOMIC DNA]</scope>
    <source>
        <strain evidence="2">JCM 18077</strain>
    </source>
</reference>
<gene>
    <name evidence="1" type="ORF">GCM10023217_30300</name>
</gene>
<protein>
    <submittedName>
        <fullName evidence="1">Uncharacterized protein</fullName>
    </submittedName>
</protein>
<comment type="caution">
    <text evidence="1">The sequence shown here is derived from an EMBL/GenBank/DDBJ whole genome shotgun (WGS) entry which is preliminary data.</text>
</comment>